<dbReference type="SUPFAM" id="SSF48498">
    <property type="entry name" value="Tetracyclin repressor-like, C-terminal domain"/>
    <property type="match status" value="1"/>
</dbReference>
<dbReference type="GO" id="GO:0000976">
    <property type="term" value="F:transcription cis-regulatory region binding"/>
    <property type="evidence" value="ECO:0007669"/>
    <property type="project" value="TreeGrafter"/>
</dbReference>
<dbReference type="Proteomes" id="UP000295357">
    <property type="component" value="Unassembled WGS sequence"/>
</dbReference>
<dbReference type="SUPFAM" id="SSF46689">
    <property type="entry name" value="Homeodomain-like"/>
    <property type="match status" value="1"/>
</dbReference>
<dbReference type="InterPro" id="IPR009057">
    <property type="entry name" value="Homeodomain-like_sf"/>
</dbReference>
<dbReference type="RefSeq" id="WP_211343891.1">
    <property type="nucleotide sequence ID" value="NZ_JAUFPJ010000009.1"/>
</dbReference>
<dbReference type="PANTHER" id="PTHR30055:SF234">
    <property type="entry name" value="HTH-TYPE TRANSCRIPTIONAL REGULATOR BETI"/>
    <property type="match status" value="1"/>
</dbReference>
<dbReference type="FunFam" id="1.10.10.60:FF:000141">
    <property type="entry name" value="TetR family transcriptional regulator"/>
    <property type="match status" value="1"/>
</dbReference>
<dbReference type="Pfam" id="PF16859">
    <property type="entry name" value="TetR_C_11"/>
    <property type="match status" value="1"/>
</dbReference>
<evidence type="ECO:0000256" key="2">
    <source>
        <dbReference type="ARBA" id="ARBA00023125"/>
    </source>
</evidence>
<feature type="domain" description="HTH tetR-type" evidence="6">
    <location>
        <begin position="20"/>
        <end position="80"/>
    </location>
</feature>
<dbReference type="PANTHER" id="PTHR30055">
    <property type="entry name" value="HTH-TYPE TRANSCRIPTIONAL REGULATOR RUTR"/>
    <property type="match status" value="1"/>
</dbReference>
<keyword evidence="3" id="KW-0804">Transcription</keyword>
<dbReference type="EMBL" id="SNXE01000008">
    <property type="protein sequence ID" value="TDP06637.1"/>
    <property type="molecule type" value="Genomic_DNA"/>
</dbReference>
<protein>
    <submittedName>
        <fullName evidence="7">TetR family transcriptional regulator</fullName>
    </submittedName>
</protein>
<evidence type="ECO:0000256" key="3">
    <source>
        <dbReference type="ARBA" id="ARBA00023163"/>
    </source>
</evidence>
<dbReference type="InterPro" id="IPR050109">
    <property type="entry name" value="HTH-type_TetR-like_transc_reg"/>
</dbReference>
<comment type="caution">
    <text evidence="7">The sequence shown here is derived from an EMBL/GenBank/DDBJ whole genome shotgun (WGS) entry which is preliminary data.</text>
</comment>
<proteinExistence type="predicted"/>
<sequence length="221" mass="24417">MPKSSPSRPTAQPARQRRKEARPQELLAAALEFFVEKGFAATRAEEVAARAGVSKGTLYLYYPSKEELFKAVVRESLAVHIAEGHEVVAQHRGSVADLLRFVMTEWWRRVGQGAAGGICKIMIAEARNFPELAQFYVDEVIAPSHRLLGSVLQRGMDSGEFRPLPLAETVQVLIAPVLQQTLFLSAFGACHMPTPWPEPMAVLEVQMDLMLEGLLQRPPSG</sequence>
<keyword evidence="1" id="KW-0805">Transcription regulation</keyword>
<evidence type="ECO:0000256" key="4">
    <source>
        <dbReference type="PROSITE-ProRule" id="PRU00335"/>
    </source>
</evidence>
<dbReference type="Gene3D" id="1.10.10.60">
    <property type="entry name" value="Homeodomain-like"/>
    <property type="match status" value="1"/>
</dbReference>
<accession>A0A4R6MWN0</accession>
<dbReference type="Pfam" id="PF00440">
    <property type="entry name" value="TetR_N"/>
    <property type="match status" value="1"/>
</dbReference>
<feature type="DNA-binding region" description="H-T-H motif" evidence="4">
    <location>
        <begin position="43"/>
        <end position="62"/>
    </location>
</feature>
<evidence type="ECO:0000313" key="7">
    <source>
        <dbReference type="EMBL" id="TDP06637.1"/>
    </source>
</evidence>
<evidence type="ECO:0000256" key="1">
    <source>
        <dbReference type="ARBA" id="ARBA00023015"/>
    </source>
</evidence>
<dbReference type="PROSITE" id="PS50977">
    <property type="entry name" value="HTH_TETR_2"/>
    <property type="match status" value="1"/>
</dbReference>
<feature type="compositionally biased region" description="Polar residues" evidence="5">
    <location>
        <begin position="1"/>
        <end position="10"/>
    </location>
</feature>
<name>A0A4R6MWN0_9BURK</name>
<dbReference type="GO" id="GO:0003700">
    <property type="term" value="F:DNA-binding transcription factor activity"/>
    <property type="evidence" value="ECO:0007669"/>
    <property type="project" value="TreeGrafter"/>
</dbReference>
<feature type="region of interest" description="Disordered" evidence="5">
    <location>
        <begin position="1"/>
        <end position="22"/>
    </location>
</feature>
<dbReference type="InterPro" id="IPR001647">
    <property type="entry name" value="HTH_TetR"/>
</dbReference>
<dbReference type="PRINTS" id="PR00455">
    <property type="entry name" value="HTHTETR"/>
</dbReference>
<evidence type="ECO:0000259" key="6">
    <source>
        <dbReference type="PROSITE" id="PS50977"/>
    </source>
</evidence>
<dbReference type="InterPro" id="IPR036271">
    <property type="entry name" value="Tet_transcr_reg_TetR-rel_C_sf"/>
</dbReference>
<keyword evidence="8" id="KW-1185">Reference proteome</keyword>
<keyword evidence="2 4" id="KW-0238">DNA-binding</keyword>
<dbReference type="Gene3D" id="1.10.357.10">
    <property type="entry name" value="Tetracycline Repressor, domain 2"/>
    <property type="match status" value="1"/>
</dbReference>
<evidence type="ECO:0000313" key="8">
    <source>
        <dbReference type="Proteomes" id="UP000295357"/>
    </source>
</evidence>
<evidence type="ECO:0000256" key="5">
    <source>
        <dbReference type="SAM" id="MobiDB-lite"/>
    </source>
</evidence>
<reference evidence="7 8" key="1">
    <citation type="submission" date="2019-03" db="EMBL/GenBank/DDBJ databases">
        <title>Genomic Encyclopedia of Type Strains, Phase IV (KMG-IV): sequencing the most valuable type-strain genomes for metagenomic binning, comparative biology and taxonomic classification.</title>
        <authorList>
            <person name="Goeker M."/>
        </authorList>
    </citation>
    <scope>NUCLEOTIDE SEQUENCE [LARGE SCALE GENOMIC DNA]</scope>
    <source>
        <strain evidence="7 8">DSM 25082</strain>
    </source>
</reference>
<organism evidence="7 8">
    <name type="scientific">Roseateles asaccharophilus</name>
    <dbReference type="NCBI Taxonomy" id="582607"/>
    <lineage>
        <taxon>Bacteria</taxon>
        <taxon>Pseudomonadati</taxon>
        <taxon>Pseudomonadota</taxon>
        <taxon>Betaproteobacteria</taxon>
        <taxon>Burkholderiales</taxon>
        <taxon>Sphaerotilaceae</taxon>
        <taxon>Roseateles</taxon>
    </lineage>
</organism>
<dbReference type="AlphaFoldDB" id="A0A4R6MWN0"/>
<dbReference type="InterPro" id="IPR011075">
    <property type="entry name" value="TetR_C"/>
</dbReference>
<gene>
    <name evidence="7" type="ORF">DFR39_108106</name>
</gene>